<dbReference type="HAMAP" id="MF_00090">
    <property type="entry name" value="PIMT"/>
    <property type="match status" value="1"/>
</dbReference>
<protein>
    <recommendedName>
        <fullName evidence="7">Protein-L-isoaspartate O-methyltransferase</fullName>
        <ecNumber evidence="7">2.1.1.77</ecNumber>
    </recommendedName>
    <alternativeName>
        <fullName evidence="7">L-isoaspartyl protein carboxyl methyltransferase</fullName>
    </alternativeName>
    <alternativeName>
        <fullName evidence="7">Protein L-isoaspartyl methyltransferase</fullName>
    </alternativeName>
    <alternativeName>
        <fullName evidence="7">Protein-beta-aspartate methyltransferase</fullName>
        <shortName evidence="7">PIMT</shortName>
    </alternativeName>
</protein>
<evidence type="ECO:0000256" key="5">
    <source>
        <dbReference type="ARBA" id="ARBA00022679"/>
    </source>
</evidence>
<sequence>MVRIILGALVLAITGDIVPEDTFARAREQMVAEVRNLAATAGMTRERRLDPAVLDALRTVPRHMFVPRALQSRSYENRPLLIGHEQTISQPYIVALMTDLLDVGKDDVVLEVGTGSGYQAAVLATLVRQVYSVEIVAPLAEQASERLRGLGYGNVTVRQGEGYAGWPEHAPFDAIIVTAGAPRIPGPLIEQLKPGGRMVIPVGPALAEQQLMLVEKRLDGRIRKRSLGPVAFVPLTGAGGAR</sequence>
<dbReference type="GO" id="GO:0004719">
    <property type="term" value="F:protein-L-isoaspartate (D-aspartate) O-methyltransferase activity"/>
    <property type="evidence" value="ECO:0007669"/>
    <property type="project" value="UniProtKB-UniRule"/>
</dbReference>
<dbReference type="AlphaFoldDB" id="A0A6J4TLA6"/>
<comment type="similarity">
    <text evidence="2 7">Belongs to the methyltransferase superfamily. L-isoaspartyl/D-aspartyl protein methyltransferase family.</text>
</comment>
<reference evidence="8" key="1">
    <citation type="submission" date="2020-02" db="EMBL/GenBank/DDBJ databases">
        <authorList>
            <person name="Meier V. D."/>
        </authorList>
    </citation>
    <scope>NUCLEOTIDE SEQUENCE</scope>
    <source>
        <strain evidence="8">AVDCRST_MAG91</strain>
    </source>
</reference>
<evidence type="ECO:0000256" key="4">
    <source>
        <dbReference type="ARBA" id="ARBA00022603"/>
    </source>
</evidence>
<dbReference type="SUPFAM" id="SSF53335">
    <property type="entry name" value="S-adenosyl-L-methionine-dependent methyltransferases"/>
    <property type="match status" value="1"/>
</dbReference>
<comment type="function">
    <text evidence="7">Catalyzes the methyl esterification of L-isoaspartyl residues in peptides and proteins that result from spontaneous decomposition of normal L-aspartyl and L-asparaginyl residues. It plays a role in the repair and/or degradation of damaged proteins.</text>
</comment>
<dbReference type="GO" id="GO:0005737">
    <property type="term" value="C:cytoplasm"/>
    <property type="evidence" value="ECO:0007669"/>
    <property type="project" value="UniProtKB-SubCell"/>
</dbReference>
<dbReference type="InterPro" id="IPR029063">
    <property type="entry name" value="SAM-dependent_MTases_sf"/>
</dbReference>
<comment type="subcellular location">
    <subcellularLocation>
        <location evidence="1 7">Cytoplasm</location>
    </subcellularLocation>
</comment>
<evidence type="ECO:0000256" key="6">
    <source>
        <dbReference type="ARBA" id="ARBA00022691"/>
    </source>
</evidence>
<comment type="catalytic activity">
    <reaction evidence="7">
        <text>[protein]-L-isoaspartate + S-adenosyl-L-methionine = [protein]-L-isoaspartate alpha-methyl ester + S-adenosyl-L-homocysteine</text>
        <dbReference type="Rhea" id="RHEA:12705"/>
        <dbReference type="Rhea" id="RHEA-COMP:12143"/>
        <dbReference type="Rhea" id="RHEA-COMP:12144"/>
        <dbReference type="ChEBI" id="CHEBI:57856"/>
        <dbReference type="ChEBI" id="CHEBI:59789"/>
        <dbReference type="ChEBI" id="CHEBI:90596"/>
        <dbReference type="ChEBI" id="CHEBI:90598"/>
        <dbReference type="EC" id="2.1.1.77"/>
    </reaction>
</comment>
<proteinExistence type="inferred from homology"/>
<dbReference type="InterPro" id="IPR000682">
    <property type="entry name" value="PCMT"/>
</dbReference>
<keyword evidence="5 7" id="KW-0808">Transferase</keyword>
<dbReference type="PANTHER" id="PTHR11579">
    <property type="entry name" value="PROTEIN-L-ISOASPARTATE O-METHYLTRANSFERASE"/>
    <property type="match status" value="1"/>
</dbReference>
<evidence type="ECO:0000313" key="8">
    <source>
        <dbReference type="EMBL" id="CAA9525336.1"/>
    </source>
</evidence>
<dbReference type="NCBIfam" id="NF001453">
    <property type="entry name" value="PRK00312.1"/>
    <property type="match status" value="1"/>
</dbReference>
<evidence type="ECO:0000256" key="1">
    <source>
        <dbReference type="ARBA" id="ARBA00004496"/>
    </source>
</evidence>
<dbReference type="GO" id="GO:0030091">
    <property type="term" value="P:protein repair"/>
    <property type="evidence" value="ECO:0007669"/>
    <property type="project" value="UniProtKB-UniRule"/>
</dbReference>
<accession>A0A6J4TLA6</accession>
<keyword evidence="4 7" id="KW-0489">Methyltransferase</keyword>
<keyword evidence="6 7" id="KW-0949">S-adenosyl-L-methionine</keyword>
<evidence type="ECO:0000256" key="7">
    <source>
        <dbReference type="HAMAP-Rule" id="MF_00090"/>
    </source>
</evidence>
<keyword evidence="3 7" id="KW-0963">Cytoplasm</keyword>
<dbReference type="FunFam" id="3.40.50.150:FF:000010">
    <property type="entry name" value="Protein-L-isoaspartate O-methyltransferase"/>
    <property type="match status" value="1"/>
</dbReference>
<dbReference type="CDD" id="cd02440">
    <property type="entry name" value="AdoMet_MTases"/>
    <property type="match status" value="1"/>
</dbReference>
<dbReference type="EMBL" id="CADCVX010000445">
    <property type="protein sequence ID" value="CAA9525336.1"/>
    <property type="molecule type" value="Genomic_DNA"/>
</dbReference>
<feature type="active site" evidence="7">
    <location>
        <position position="89"/>
    </location>
</feature>
<evidence type="ECO:0000256" key="2">
    <source>
        <dbReference type="ARBA" id="ARBA00005369"/>
    </source>
</evidence>
<evidence type="ECO:0000256" key="3">
    <source>
        <dbReference type="ARBA" id="ARBA00022490"/>
    </source>
</evidence>
<dbReference type="GO" id="GO:0032259">
    <property type="term" value="P:methylation"/>
    <property type="evidence" value="ECO:0007669"/>
    <property type="project" value="UniProtKB-KW"/>
</dbReference>
<dbReference type="EC" id="2.1.1.77" evidence="7"/>
<dbReference type="Pfam" id="PF01135">
    <property type="entry name" value="PCMT"/>
    <property type="match status" value="1"/>
</dbReference>
<gene>
    <name evidence="7" type="primary">pcm</name>
    <name evidence="8" type="ORF">AVDCRST_MAG91-2473</name>
</gene>
<dbReference type="NCBIfam" id="TIGR00080">
    <property type="entry name" value="pimt"/>
    <property type="match status" value="1"/>
</dbReference>
<dbReference type="Gene3D" id="3.40.50.150">
    <property type="entry name" value="Vaccinia Virus protein VP39"/>
    <property type="match status" value="1"/>
</dbReference>
<name>A0A6J4TLA6_9SPHN</name>
<organism evidence="8">
    <name type="scientific">uncultured Sphingomonadaceae bacterium</name>
    <dbReference type="NCBI Taxonomy" id="169976"/>
    <lineage>
        <taxon>Bacteria</taxon>
        <taxon>Pseudomonadati</taxon>
        <taxon>Pseudomonadota</taxon>
        <taxon>Alphaproteobacteria</taxon>
        <taxon>Sphingomonadales</taxon>
        <taxon>Sphingomonadaceae</taxon>
        <taxon>environmental samples</taxon>
    </lineage>
</organism>
<dbReference type="PANTHER" id="PTHR11579:SF0">
    <property type="entry name" value="PROTEIN-L-ISOASPARTATE(D-ASPARTATE) O-METHYLTRANSFERASE"/>
    <property type="match status" value="1"/>
</dbReference>